<feature type="transmembrane region" description="Helical" evidence="1">
    <location>
        <begin position="272"/>
        <end position="289"/>
    </location>
</feature>
<feature type="transmembrane region" description="Helical" evidence="1">
    <location>
        <begin position="140"/>
        <end position="165"/>
    </location>
</feature>
<feature type="transmembrane region" description="Helical" evidence="1">
    <location>
        <begin position="171"/>
        <end position="189"/>
    </location>
</feature>
<dbReference type="EMBL" id="UGPB01000001">
    <property type="protein sequence ID" value="STY31713.1"/>
    <property type="molecule type" value="Genomic_DNA"/>
</dbReference>
<keyword evidence="1" id="KW-0812">Transmembrane</keyword>
<sequence length="372" mass="42222">MSFIFFPESIDDAYITLRFAQNFLDGYGLIFNTSEHVEGYSNLSWVLILALCGKLGISMELAMKVLGFISGIVTLVLTYLTSQQIFGNGYLKFAPVLMLASSSFFALWAVDGLETVFYTMLLSLLLYFLNSNQSPLKLGFLLGVILLTRPEGVLFSALVIYYFYFRNNLSYVLKIVMVVGLIFLAQIIFRWSYYHELLANTALNKLHPGLHSIIEGIKYLLKFNQDSGYLILPLALIGIFNPNLAQKLRFTLLMFVIGQLIFIMVSGGDFMYGFRFIIPILPILCVLTTSGLQTIFLKKQVLTKILMIGLLITWNAIIQFQNLPHKTININNLTYRSSPHFLIGNYLKKRSKPEDLVLLSGRNNSLLLKTNY</sequence>
<feature type="transmembrane region" description="Helical" evidence="1">
    <location>
        <begin position="106"/>
        <end position="128"/>
    </location>
</feature>
<reference evidence="2 3" key="1">
    <citation type="submission" date="2018-06" db="EMBL/GenBank/DDBJ databases">
        <authorList>
            <consortium name="Pathogen Informatics"/>
            <person name="Doyle S."/>
        </authorList>
    </citation>
    <scope>NUCLEOTIDE SEQUENCE [LARGE SCALE GENOMIC DNA]</scope>
    <source>
        <strain evidence="2 3">NCTC11532</strain>
    </source>
</reference>
<keyword evidence="1" id="KW-0472">Membrane</keyword>
<keyword evidence="3" id="KW-1185">Reference proteome</keyword>
<accession>A0A378LYE0</accession>
<dbReference type="STRING" id="1122170.GCA_000701265_01495"/>
<proteinExistence type="predicted"/>
<feature type="transmembrane region" description="Helical" evidence="1">
    <location>
        <begin position="248"/>
        <end position="266"/>
    </location>
</feature>
<dbReference type="Proteomes" id="UP000255297">
    <property type="component" value="Unassembled WGS sequence"/>
</dbReference>
<evidence type="ECO:0000256" key="1">
    <source>
        <dbReference type="SAM" id="Phobius"/>
    </source>
</evidence>
<dbReference type="AlphaFoldDB" id="A0A378LYE0"/>
<feature type="transmembrane region" description="Helical" evidence="1">
    <location>
        <begin position="65"/>
        <end position="86"/>
    </location>
</feature>
<gene>
    <name evidence="2" type="ORF">NCTC11532_03032</name>
</gene>
<evidence type="ECO:0000313" key="2">
    <source>
        <dbReference type="EMBL" id="STY31713.1"/>
    </source>
</evidence>
<protein>
    <submittedName>
        <fullName evidence="2">LphB</fullName>
    </submittedName>
</protein>
<feature type="transmembrane region" description="Helical" evidence="1">
    <location>
        <begin position="39"/>
        <end position="58"/>
    </location>
</feature>
<evidence type="ECO:0000313" key="3">
    <source>
        <dbReference type="Proteomes" id="UP000255297"/>
    </source>
</evidence>
<name>A0A378LYE0_9GAMM</name>
<keyword evidence="1" id="KW-1133">Transmembrane helix</keyword>
<organism evidence="2 3">
    <name type="scientific">Legionella wadsworthii</name>
    <dbReference type="NCBI Taxonomy" id="28088"/>
    <lineage>
        <taxon>Bacteria</taxon>
        <taxon>Pseudomonadati</taxon>
        <taxon>Pseudomonadota</taxon>
        <taxon>Gammaproteobacteria</taxon>
        <taxon>Legionellales</taxon>
        <taxon>Legionellaceae</taxon>
        <taxon>Legionella</taxon>
    </lineage>
</organism>